<gene>
    <name evidence="1" type="ORF">MW7_017585</name>
</gene>
<keyword evidence="2" id="KW-1185">Reference proteome</keyword>
<proteinExistence type="predicted"/>
<organism evidence="1 2">
    <name type="scientific">Imbroritus primus</name>
    <dbReference type="NCBI Taxonomy" id="3058603"/>
    <lineage>
        <taxon>Bacteria</taxon>
        <taxon>Pseudomonadati</taxon>
        <taxon>Pseudomonadota</taxon>
        <taxon>Betaproteobacteria</taxon>
        <taxon>Burkholderiales</taxon>
        <taxon>Burkholderiaceae</taxon>
        <taxon>Imbroritus</taxon>
    </lineage>
</organism>
<reference evidence="1" key="1">
    <citation type="submission" date="2019-05" db="EMBL/GenBank/DDBJ databases">
        <title>Revised genome assembly of Burkholderiaceae (previously Ralstonia) sp. PBA.</title>
        <authorList>
            <person name="Gan H.M."/>
        </authorList>
    </citation>
    <scope>NUCLEOTIDE SEQUENCE</scope>
    <source>
        <strain evidence="1">PBA</strain>
    </source>
</reference>
<dbReference type="EMBL" id="AKCV02000026">
    <property type="protein sequence ID" value="TMS56872.1"/>
    <property type="molecule type" value="Genomic_DNA"/>
</dbReference>
<name>A0ACD3SKW9_9BURK</name>
<dbReference type="Proteomes" id="UP000004277">
    <property type="component" value="Unassembled WGS sequence"/>
</dbReference>
<protein>
    <submittedName>
        <fullName evidence="1">MFS transporter</fullName>
    </submittedName>
</protein>
<evidence type="ECO:0000313" key="2">
    <source>
        <dbReference type="Proteomes" id="UP000004277"/>
    </source>
</evidence>
<accession>A0ACD3SKW9</accession>
<evidence type="ECO:0000313" key="1">
    <source>
        <dbReference type="EMBL" id="TMS56872.1"/>
    </source>
</evidence>
<sequence length="444" mass="46925">MSILRSSTLRLLVCRSRFPSFPSASVAPERTVQESKISAASSRTVIGPAHVIPVLASFCLGLAAFGSGMSQRVMDPLLPELSRSFGISLSMASYTVTVFSVSYGIALLFYGPLGDLFGKYRTITIGCFLSALAALLCALAPDFESLLFGRLLAGVLTAGLIPLTMAWLGDMIPLQQRRTALARFLIGQMIGVSGGVLAGGIAADYLGWRAPFFLLAALFLAAGLFLRRYPALYAPSAARENLHGSAIVTKMLKEYVAVSRNRWARLVVLAVFLEAGSFYGAFAFVATHLHTQHGIPLATAGSTLALFGLGGVVFAWQSSRLARVHASTIVLWAGGIAGTALIGIAVSPAWWWALPGCFLSGVGFYMFHNALQLEASQMEPTRRGTAVALFACLHAAGQAAGVWTVGLAVEVIGTSASIALSASLLFCVAIGFNLLRARLQPMSL</sequence>
<comment type="caution">
    <text evidence="1">The sequence shown here is derived from an EMBL/GenBank/DDBJ whole genome shotgun (WGS) entry which is preliminary data.</text>
</comment>